<dbReference type="STRING" id="695850.A0A067BYT8"/>
<organism evidence="8 9">
    <name type="scientific">Saprolegnia parasitica (strain CBS 223.65)</name>
    <dbReference type="NCBI Taxonomy" id="695850"/>
    <lineage>
        <taxon>Eukaryota</taxon>
        <taxon>Sar</taxon>
        <taxon>Stramenopiles</taxon>
        <taxon>Oomycota</taxon>
        <taxon>Saprolegniomycetes</taxon>
        <taxon>Saprolegniales</taxon>
        <taxon>Saprolegniaceae</taxon>
        <taxon>Saprolegnia</taxon>
    </lineage>
</organism>
<dbReference type="PROSITE" id="PS00108">
    <property type="entry name" value="PROTEIN_KINASE_ST"/>
    <property type="match status" value="1"/>
</dbReference>
<dbReference type="PRINTS" id="PR00109">
    <property type="entry name" value="TYRKINASE"/>
</dbReference>
<keyword evidence="8" id="KW-0418">Kinase</keyword>
<evidence type="ECO:0000256" key="6">
    <source>
        <dbReference type="SAM" id="Phobius"/>
    </source>
</evidence>
<feature type="domain" description="Protein kinase" evidence="7">
    <location>
        <begin position="198"/>
        <end position="463"/>
    </location>
</feature>
<dbReference type="InterPro" id="IPR000719">
    <property type="entry name" value="Prot_kinase_dom"/>
</dbReference>
<dbReference type="InterPro" id="IPR008271">
    <property type="entry name" value="Ser/Thr_kinase_AS"/>
</dbReference>
<dbReference type="GO" id="GO:0004674">
    <property type="term" value="F:protein serine/threonine kinase activity"/>
    <property type="evidence" value="ECO:0007669"/>
    <property type="project" value="UniProtKB-KW"/>
</dbReference>
<evidence type="ECO:0000256" key="3">
    <source>
        <dbReference type="ARBA" id="ARBA00022840"/>
    </source>
</evidence>
<evidence type="ECO:0000259" key="7">
    <source>
        <dbReference type="PROSITE" id="PS50011"/>
    </source>
</evidence>
<sequence length="463" mass="50945">MHLSRDSYAAIANFTLTRNNTAPRDANNFKATVDDTTIMSDPSACAAAGGTLTPLWPHFQEVTRQVYTVCVTPTTVAPPAVAVATLSTKASGSGTLFCSQVPWNPWYTVDVGLAVGASVGGVALIGFVAFALMKRRRSLSPTPTPKTPDDNNGQESAMLDSTFAFHTNTDAPMSTAMQEIHSWSLDELAPIKLDDSSLELKSILGSGASADVWFGYYRGDAVAIKRFVHRDSADDMQAFVDEIQLLQRLESPYIVRMIGASWTRPTDLKCILEYMDQGDLREFLLYHTPIEFNWVAKTRSLWALAMGMTYLHANAIIHRDLKSRNVLLDSKKGTKLTDFGVARVDVQATMTAGVGTFRWMAPEVLMYGRYSVAADIYSFGMLLSEYDTHAIPYDDKINPTTGMPLVDTAIMARVLEGSIQPTFSASCPDWIYNMAMACLKFDPDERPTASELVDVYIAPHLTH</sequence>
<dbReference type="RefSeq" id="XP_012207268.1">
    <property type="nucleotide sequence ID" value="XM_012351878.1"/>
</dbReference>
<gene>
    <name evidence="8" type="ORF">SPRG_12234</name>
</gene>
<feature type="transmembrane region" description="Helical" evidence="6">
    <location>
        <begin position="111"/>
        <end position="132"/>
    </location>
</feature>
<dbReference type="OMA" id="CILEYMD"/>
<dbReference type="Pfam" id="PF07714">
    <property type="entry name" value="PK_Tyr_Ser-Thr"/>
    <property type="match status" value="1"/>
</dbReference>
<proteinExistence type="inferred from homology"/>
<dbReference type="KEGG" id="spar:SPRG_12234"/>
<keyword evidence="9" id="KW-1185">Reference proteome</keyword>
<keyword evidence="6" id="KW-0812">Transmembrane</keyword>
<evidence type="ECO:0000256" key="2">
    <source>
        <dbReference type="ARBA" id="ARBA00022741"/>
    </source>
</evidence>
<feature type="binding site" evidence="4">
    <location>
        <position position="225"/>
    </location>
    <ligand>
        <name>ATP</name>
        <dbReference type="ChEBI" id="CHEBI:30616"/>
    </ligand>
</feature>
<dbReference type="PANTHER" id="PTHR44329">
    <property type="entry name" value="SERINE/THREONINE-PROTEIN KINASE TNNI3K-RELATED"/>
    <property type="match status" value="1"/>
</dbReference>
<dbReference type="SMART" id="SM00220">
    <property type="entry name" value="S_TKc"/>
    <property type="match status" value="1"/>
</dbReference>
<keyword evidence="3 4" id="KW-0067">ATP-binding</keyword>
<dbReference type="SUPFAM" id="SSF56112">
    <property type="entry name" value="Protein kinase-like (PK-like)"/>
    <property type="match status" value="1"/>
</dbReference>
<dbReference type="VEuPathDB" id="FungiDB:SPRG_12234"/>
<comment type="similarity">
    <text evidence="5">Belongs to the protein kinase superfamily.</text>
</comment>
<protein>
    <submittedName>
        <fullName evidence="8">TKL protein kinase</fullName>
    </submittedName>
</protein>
<dbReference type="InterPro" id="IPR001245">
    <property type="entry name" value="Ser-Thr/Tyr_kinase_cat_dom"/>
</dbReference>
<evidence type="ECO:0000256" key="4">
    <source>
        <dbReference type="PROSITE-ProRule" id="PRU10141"/>
    </source>
</evidence>
<accession>A0A067BYT8</accession>
<reference evidence="8 9" key="1">
    <citation type="journal article" date="2013" name="PLoS Genet.">
        <title>Distinctive expansion of potential virulence genes in the genome of the oomycete fish pathogen Saprolegnia parasitica.</title>
        <authorList>
            <person name="Jiang R.H."/>
            <person name="de Bruijn I."/>
            <person name="Haas B.J."/>
            <person name="Belmonte R."/>
            <person name="Lobach L."/>
            <person name="Christie J."/>
            <person name="van den Ackerveken G."/>
            <person name="Bottin A."/>
            <person name="Bulone V."/>
            <person name="Diaz-Moreno S.M."/>
            <person name="Dumas B."/>
            <person name="Fan L."/>
            <person name="Gaulin E."/>
            <person name="Govers F."/>
            <person name="Grenville-Briggs L.J."/>
            <person name="Horner N.R."/>
            <person name="Levin J.Z."/>
            <person name="Mammella M."/>
            <person name="Meijer H.J."/>
            <person name="Morris P."/>
            <person name="Nusbaum C."/>
            <person name="Oome S."/>
            <person name="Phillips A.J."/>
            <person name="van Rooyen D."/>
            <person name="Rzeszutek E."/>
            <person name="Saraiva M."/>
            <person name="Secombes C.J."/>
            <person name="Seidl M.F."/>
            <person name="Snel B."/>
            <person name="Stassen J.H."/>
            <person name="Sykes S."/>
            <person name="Tripathy S."/>
            <person name="van den Berg H."/>
            <person name="Vega-Arreguin J.C."/>
            <person name="Wawra S."/>
            <person name="Young S.K."/>
            <person name="Zeng Q."/>
            <person name="Dieguez-Uribeondo J."/>
            <person name="Russ C."/>
            <person name="Tyler B.M."/>
            <person name="van West P."/>
        </authorList>
    </citation>
    <scope>NUCLEOTIDE SEQUENCE [LARGE SCALE GENOMIC DNA]</scope>
    <source>
        <strain evidence="8 9">CBS 223.65</strain>
    </source>
</reference>
<keyword evidence="2 4" id="KW-0547">Nucleotide-binding</keyword>
<evidence type="ECO:0000256" key="5">
    <source>
        <dbReference type="RuleBase" id="RU000304"/>
    </source>
</evidence>
<dbReference type="PROSITE" id="PS00107">
    <property type="entry name" value="PROTEIN_KINASE_ATP"/>
    <property type="match status" value="1"/>
</dbReference>
<dbReference type="AlphaFoldDB" id="A0A067BYT8"/>
<keyword evidence="6" id="KW-1133">Transmembrane helix</keyword>
<dbReference type="Proteomes" id="UP000030745">
    <property type="component" value="Unassembled WGS sequence"/>
</dbReference>
<dbReference type="GO" id="GO:0005524">
    <property type="term" value="F:ATP binding"/>
    <property type="evidence" value="ECO:0007669"/>
    <property type="project" value="UniProtKB-UniRule"/>
</dbReference>
<dbReference type="InterPro" id="IPR017441">
    <property type="entry name" value="Protein_kinase_ATP_BS"/>
</dbReference>
<keyword evidence="6" id="KW-0472">Membrane</keyword>
<evidence type="ECO:0000313" key="8">
    <source>
        <dbReference type="EMBL" id="KDO22025.1"/>
    </source>
</evidence>
<dbReference type="Gene3D" id="1.10.510.10">
    <property type="entry name" value="Transferase(Phosphotransferase) domain 1"/>
    <property type="match status" value="1"/>
</dbReference>
<dbReference type="InterPro" id="IPR051681">
    <property type="entry name" value="Ser/Thr_Kinases-Pseudokinases"/>
</dbReference>
<dbReference type="OrthoDB" id="5984265at2759"/>
<dbReference type="PANTHER" id="PTHR44329:SF214">
    <property type="entry name" value="PROTEIN KINASE DOMAIN-CONTAINING PROTEIN"/>
    <property type="match status" value="1"/>
</dbReference>
<keyword evidence="8" id="KW-0808">Transferase</keyword>
<dbReference type="EMBL" id="KK583276">
    <property type="protein sequence ID" value="KDO22025.1"/>
    <property type="molecule type" value="Genomic_DNA"/>
</dbReference>
<keyword evidence="1 5" id="KW-0723">Serine/threonine-protein kinase</keyword>
<evidence type="ECO:0000256" key="1">
    <source>
        <dbReference type="ARBA" id="ARBA00022527"/>
    </source>
</evidence>
<dbReference type="InterPro" id="IPR011009">
    <property type="entry name" value="Kinase-like_dom_sf"/>
</dbReference>
<dbReference type="PROSITE" id="PS50011">
    <property type="entry name" value="PROTEIN_KINASE_DOM"/>
    <property type="match status" value="1"/>
</dbReference>
<evidence type="ECO:0000313" key="9">
    <source>
        <dbReference type="Proteomes" id="UP000030745"/>
    </source>
</evidence>
<name>A0A067BYT8_SAPPC</name>
<dbReference type="GeneID" id="24134211"/>